<keyword evidence="2" id="KW-0378">Hydrolase</keyword>
<dbReference type="InterPro" id="IPR029058">
    <property type="entry name" value="AB_hydrolase_fold"/>
</dbReference>
<gene>
    <name evidence="2" type="ORF">ACFQ2S_14855</name>
</gene>
<dbReference type="EMBL" id="JBHTJT010000031">
    <property type="protein sequence ID" value="MFD0980925.1"/>
    <property type="molecule type" value="Genomic_DNA"/>
</dbReference>
<evidence type="ECO:0000259" key="1">
    <source>
        <dbReference type="Pfam" id="PF12146"/>
    </source>
</evidence>
<dbReference type="Gene3D" id="3.40.50.1820">
    <property type="entry name" value="alpha/beta hydrolase"/>
    <property type="match status" value="1"/>
</dbReference>
<accession>A0ABW3IS46</accession>
<protein>
    <submittedName>
        <fullName evidence="2">Alpha/beta hydrolase</fullName>
    </submittedName>
</protein>
<proteinExistence type="predicted"/>
<organism evidence="2 3">
    <name type="scientific">Tropicimonas aquimaris</name>
    <dbReference type="NCBI Taxonomy" id="914152"/>
    <lineage>
        <taxon>Bacteria</taxon>
        <taxon>Pseudomonadati</taxon>
        <taxon>Pseudomonadota</taxon>
        <taxon>Alphaproteobacteria</taxon>
        <taxon>Rhodobacterales</taxon>
        <taxon>Roseobacteraceae</taxon>
        <taxon>Tropicimonas</taxon>
    </lineage>
</organism>
<evidence type="ECO:0000313" key="2">
    <source>
        <dbReference type="EMBL" id="MFD0980925.1"/>
    </source>
</evidence>
<sequence>MKTVLLLSLVLVACVGGLLLWGPRERVEPPRGFDEAQLPEAPADLDAWLAEREAGVPALRPDSAKRIVWAGEAGQVTPLSVVYLHGFSASSEEIRPVPDAVAEALGANLYFGRLSGHGRDGAAMAEPGAGDWIEDTAEALAIGRRIGERVLVIGTSTGGTLATIAAADPAMSERMAGVVLVSPLYRIADPAAGLLTLPFARHWAPLIAGAERSFSPVNAAHAAHWTSSYPTVAVVPLAALVSHVAKIDVGTIDVPALFIYSRADTVVSAEATDVAHDAWGAPASRLLIEADGAGDPANHVIVGDILSPERTDAVSGQIADWASGL</sequence>
<dbReference type="GO" id="GO:0016787">
    <property type="term" value="F:hydrolase activity"/>
    <property type="evidence" value="ECO:0007669"/>
    <property type="project" value="UniProtKB-KW"/>
</dbReference>
<feature type="domain" description="Serine aminopeptidase S33" evidence="1">
    <location>
        <begin position="80"/>
        <end position="281"/>
    </location>
</feature>
<comment type="caution">
    <text evidence="2">The sequence shown here is derived from an EMBL/GenBank/DDBJ whole genome shotgun (WGS) entry which is preliminary data.</text>
</comment>
<reference evidence="3" key="1">
    <citation type="journal article" date="2019" name="Int. J. Syst. Evol. Microbiol.">
        <title>The Global Catalogue of Microorganisms (GCM) 10K type strain sequencing project: providing services to taxonomists for standard genome sequencing and annotation.</title>
        <authorList>
            <consortium name="The Broad Institute Genomics Platform"/>
            <consortium name="The Broad Institute Genome Sequencing Center for Infectious Disease"/>
            <person name="Wu L."/>
            <person name="Ma J."/>
        </authorList>
    </citation>
    <scope>NUCLEOTIDE SEQUENCE [LARGE SCALE GENOMIC DNA]</scope>
    <source>
        <strain evidence="3">CCUG 60524</strain>
    </source>
</reference>
<dbReference type="SUPFAM" id="SSF53474">
    <property type="entry name" value="alpha/beta-Hydrolases"/>
    <property type="match status" value="1"/>
</dbReference>
<dbReference type="InterPro" id="IPR022742">
    <property type="entry name" value="Hydrolase_4"/>
</dbReference>
<dbReference type="Proteomes" id="UP001597108">
    <property type="component" value="Unassembled WGS sequence"/>
</dbReference>
<keyword evidence="3" id="KW-1185">Reference proteome</keyword>
<dbReference type="Pfam" id="PF12146">
    <property type="entry name" value="Hydrolase_4"/>
    <property type="match status" value="1"/>
</dbReference>
<name>A0ABW3IS46_9RHOB</name>
<dbReference type="RefSeq" id="WP_386075603.1">
    <property type="nucleotide sequence ID" value="NZ_JBHTJT010000031.1"/>
</dbReference>
<evidence type="ECO:0000313" key="3">
    <source>
        <dbReference type="Proteomes" id="UP001597108"/>
    </source>
</evidence>